<evidence type="ECO:0000256" key="1">
    <source>
        <dbReference type="ARBA" id="ARBA00023125"/>
    </source>
</evidence>
<evidence type="ECO:0000313" key="3">
    <source>
        <dbReference type="EMBL" id="MCB8873744.1"/>
    </source>
</evidence>
<accession>A0A963YNH0</accession>
<dbReference type="InterPro" id="IPR014710">
    <property type="entry name" value="RmlC-like_jellyroll"/>
</dbReference>
<dbReference type="CDD" id="cd00093">
    <property type="entry name" value="HTH_XRE"/>
    <property type="match status" value="1"/>
</dbReference>
<dbReference type="AlphaFoldDB" id="A0A963YNH0"/>
<dbReference type="InterPro" id="IPR050807">
    <property type="entry name" value="TransReg_Diox_bact_type"/>
</dbReference>
<dbReference type="GO" id="GO:0003700">
    <property type="term" value="F:DNA-binding transcription factor activity"/>
    <property type="evidence" value="ECO:0007669"/>
    <property type="project" value="TreeGrafter"/>
</dbReference>
<proteinExistence type="predicted"/>
<evidence type="ECO:0000313" key="4">
    <source>
        <dbReference type="Proteomes" id="UP000708298"/>
    </source>
</evidence>
<dbReference type="InterPro" id="IPR010982">
    <property type="entry name" value="Lambda_DNA-bd_dom_sf"/>
</dbReference>
<dbReference type="Gene3D" id="2.60.120.10">
    <property type="entry name" value="Jelly Rolls"/>
    <property type="match status" value="1"/>
</dbReference>
<dbReference type="Pfam" id="PF07883">
    <property type="entry name" value="Cupin_2"/>
    <property type="match status" value="1"/>
</dbReference>
<protein>
    <submittedName>
        <fullName evidence="3">Cupin domain-containing protein</fullName>
    </submittedName>
</protein>
<name>A0A963YNH0_9PROT</name>
<dbReference type="PANTHER" id="PTHR46797:SF2">
    <property type="entry name" value="TRANSCRIPTIONAL REGULATOR"/>
    <property type="match status" value="1"/>
</dbReference>
<organism evidence="3 4">
    <name type="scientific">Acidisoma silvae</name>
    <dbReference type="NCBI Taxonomy" id="2802396"/>
    <lineage>
        <taxon>Bacteria</taxon>
        <taxon>Pseudomonadati</taxon>
        <taxon>Pseudomonadota</taxon>
        <taxon>Alphaproteobacteria</taxon>
        <taxon>Acetobacterales</taxon>
        <taxon>Acidocellaceae</taxon>
        <taxon>Acidisoma</taxon>
    </lineage>
</organism>
<dbReference type="SMART" id="SM00530">
    <property type="entry name" value="HTH_XRE"/>
    <property type="match status" value="1"/>
</dbReference>
<dbReference type="RefSeq" id="WP_227319427.1">
    <property type="nucleotide sequence ID" value="NZ_JAESVB010000001.1"/>
</dbReference>
<dbReference type="PROSITE" id="PS50943">
    <property type="entry name" value="HTH_CROC1"/>
    <property type="match status" value="1"/>
</dbReference>
<dbReference type="GO" id="GO:0005829">
    <property type="term" value="C:cytosol"/>
    <property type="evidence" value="ECO:0007669"/>
    <property type="project" value="TreeGrafter"/>
</dbReference>
<dbReference type="InterPro" id="IPR011051">
    <property type="entry name" value="RmlC_Cupin_sf"/>
</dbReference>
<sequence length="190" mass="21152">MTEAADLWLGMQIRDLRKTNRFSLQHLADKSGLSVGLLSQIERGLTSPSIRSLRQLSEALGVTPARFFHQETPPPPAEIGRIVRRGKGRQLRLSGNGVAKWLMTPDLSGELEMLLVEIAPGGKSGNELYTHKGEECGYVISGAMQIWIDEESFLLREGDSFRFKSTTPHRFESASDGMTLVLWVITPPLY</sequence>
<dbReference type="SUPFAM" id="SSF51182">
    <property type="entry name" value="RmlC-like cupins"/>
    <property type="match status" value="1"/>
</dbReference>
<feature type="domain" description="HTH cro/C1-type" evidence="2">
    <location>
        <begin position="13"/>
        <end position="67"/>
    </location>
</feature>
<dbReference type="InterPro" id="IPR013096">
    <property type="entry name" value="Cupin_2"/>
</dbReference>
<dbReference type="GO" id="GO:0003677">
    <property type="term" value="F:DNA binding"/>
    <property type="evidence" value="ECO:0007669"/>
    <property type="project" value="UniProtKB-KW"/>
</dbReference>
<dbReference type="InterPro" id="IPR001387">
    <property type="entry name" value="Cro/C1-type_HTH"/>
</dbReference>
<keyword evidence="4" id="KW-1185">Reference proteome</keyword>
<evidence type="ECO:0000259" key="2">
    <source>
        <dbReference type="PROSITE" id="PS50943"/>
    </source>
</evidence>
<gene>
    <name evidence="3" type="ORF">ASILVAE211_01020</name>
</gene>
<reference evidence="3" key="1">
    <citation type="journal article" date="2021" name="Microorganisms">
        <title>Acidisoma silvae sp. nov. and Acidisomacellulosilytica sp. nov., Two Acidophilic Bacteria Isolated from Decaying Wood, Hydrolyzing Cellulose and Producing Poly-3-hydroxybutyrate.</title>
        <authorList>
            <person name="Mieszkin S."/>
            <person name="Pouder E."/>
            <person name="Uroz S."/>
            <person name="Simon-Colin C."/>
            <person name="Alain K."/>
        </authorList>
    </citation>
    <scope>NUCLEOTIDE SEQUENCE</scope>
    <source>
        <strain evidence="3">HW T2.11</strain>
    </source>
</reference>
<dbReference type="PANTHER" id="PTHR46797">
    <property type="entry name" value="HTH-TYPE TRANSCRIPTIONAL REGULATOR"/>
    <property type="match status" value="1"/>
</dbReference>
<keyword evidence="1" id="KW-0238">DNA-binding</keyword>
<dbReference type="Gene3D" id="1.10.260.40">
    <property type="entry name" value="lambda repressor-like DNA-binding domains"/>
    <property type="match status" value="1"/>
</dbReference>
<dbReference type="EMBL" id="JAESVB010000001">
    <property type="protein sequence ID" value="MCB8873744.1"/>
    <property type="molecule type" value="Genomic_DNA"/>
</dbReference>
<dbReference type="Proteomes" id="UP000708298">
    <property type="component" value="Unassembled WGS sequence"/>
</dbReference>
<reference evidence="3" key="2">
    <citation type="submission" date="2021-01" db="EMBL/GenBank/DDBJ databases">
        <authorList>
            <person name="Mieszkin S."/>
            <person name="Pouder E."/>
            <person name="Alain K."/>
        </authorList>
    </citation>
    <scope>NUCLEOTIDE SEQUENCE</scope>
    <source>
        <strain evidence="3">HW T2.11</strain>
    </source>
</reference>
<dbReference type="CDD" id="cd02209">
    <property type="entry name" value="cupin_XRE_C"/>
    <property type="match status" value="1"/>
</dbReference>
<dbReference type="Pfam" id="PF01381">
    <property type="entry name" value="HTH_3"/>
    <property type="match status" value="1"/>
</dbReference>
<comment type="caution">
    <text evidence="3">The sequence shown here is derived from an EMBL/GenBank/DDBJ whole genome shotgun (WGS) entry which is preliminary data.</text>
</comment>
<dbReference type="SUPFAM" id="SSF47413">
    <property type="entry name" value="lambda repressor-like DNA-binding domains"/>
    <property type="match status" value="1"/>
</dbReference>